<accession>A0A521AZ12</accession>
<dbReference type="InterPro" id="IPR024747">
    <property type="entry name" value="Pyridox_Oxase-rel"/>
</dbReference>
<evidence type="ECO:0000313" key="1">
    <source>
        <dbReference type="EMBL" id="SMO40055.1"/>
    </source>
</evidence>
<organism evidence="1 2">
    <name type="scientific">Halorubrum cibi</name>
    <dbReference type="NCBI Taxonomy" id="413815"/>
    <lineage>
        <taxon>Archaea</taxon>
        <taxon>Methanobacteriati</taxon>
        <taxon>Methanobacteriota</taxon>
        <taxon>Stenosarchaea group</taxon>
        <taxon>Halobacteria</taxon>
        <taxon>Halobacteriales</taxon>
        <taxon>Haloferacaceae</taxon>
        <taxon>Halorubrum</taxon>
    </lineage>
</organism>
<dbReference type="Proteomes" id="UP000319712">
    <property type="component" value="Unassembled WGS sequence"/>
</dbReference>
<dbReference type="EMBL" id="FXTD01000001">
    <property type="protein sequence ID" value="SMO40055.1"/>
    <property type="molecule type" value="Genomic_DNA"/>
</dbReference>
<proteinExistence type="predicted"/>
<dbReference type="Pfam" id="PF12900">
    <property type="entry name" value="Pyridox_ox_2"/>
    <property type="match status" value="1"/>
</dbReference>
<name>A0A521AZ12_9EURY</name>
<dbReference type="SUPFAM" id="SSF50475">
    <property type="entry name" value="FMN-binding split barrel"/>
    <property type="match status" value="1"/>
</dbReference>
<protein>
    <recommendedName>
        <fullName evidence="3">Pyridoxamine 5'-phosphate oxidase</fullName>
    </recommendedName>
</protein>
<dbReference type="InterPro" id="IPR012349">
    <property type="entry name" value="Split_barrel_FMN-bd"/>
</dbReference>
<keyword evidence="2" id="KW-1185">Reference proteome</keyword>
<evidence type="ECO:0000313" key="2">
    <source>
        <dbReference type="Proteomes" id="UP000319712"/>
    </source>
</evidence>
<reference evidence="1 2" key="1">
    <citation type="submission" date="2017-05" db="EMBL/GenBank/DDBJ databases">
        <authorList>
            <person name="Varghese N."/>
            <person name="Submissions S."/>
        </authorList>
    </citation>
    <scope>NUCLEOTIDE SEQUENCE [LARGE SCALE GENOMIC DNA]</scope>
    <source>
        <strain evidence="1 2">DSM 19504</strain>
    </source>
</reference>
<evidence type="ECO:0008006" key="3">
    <source>
        <dbReference type="Google" id="ProtNLM"/>
    </source>
</evidence>
<gene>
    <name evidence="1" type="ORF">SAMN06264867_101476</name>
</gene>
<sequence length="159" mass="17502">MVTDTVIGGMSDIDTVRMDDDERDEFLGRSGTGVISLATPEGEPPHSVPVSYGYDPVESVLYFRLSVGPDRAKGDLDDRAATFVTYGERDGRWRSVAASGRLVSTTDESVSAETIEGLERTGRIPIVDVFGEPTSEVAFAFYRLDPERFTTRIERSMEP</sequence>
<dbReference type="Gene3D" id="2.30.110.10">
    <property type="entry name" value="Electron Transport, Fmn-binding Protein, Chain A"/>
    <property type="match status" value="1"/>
</dbReference>
<dbReference type="AlphaFoldDB" id="A0A521AZ12"/>